<evidence type="ECO:0000256" key="2">
    <source>
        <dbReference type="ARBA" id="ARBA00022771"/>
    </source>
</evidence>
<sequence length="348" mass="39820">MATAAIGRVNEFDIFTCPICLEKLKSPKSLPCSHNFCEVCIGEFILSTECRTGHKLSSYLCPVCRSNITPTNPEDETSQLASTLPQNLSILSQMDQESTKQDCHMCKRQNNQNLATYWCRDCVEAFCDDCLRLHNLMKLSADHKVVKIEEINMCDSGSESDLRLISDSCPIHKSKILEAFCFDHQKLCCVLCLTLQHRKCEKVHAIDEIQYLNKDIILPQLKSELIEMKNKVNELKKARGIHKKKLDVVFTEMESNARKHIDCLKKKLNSLLAVFVKELNLTREEQRVSSEEKIDAFDKLLSYIEQLQNASKTVEGHCNLNQIFIFLERSKTELKSVVKETRGVINTD</sequence>
<accession>A0A6J8C901</accession>
<evidence type="ECO:0000256" key="4">
    <source>
        <dbReference type="PROSITE-ProRule" id="PRU00024"/>
    </source>
</evidence>
<dbReference type="SUPFAM" id="SSF57850">
    <property type="entry name" value="RING/U-box"/>
    <property type="match status" value="1"/>
</dbReference>
<evidence type="ECO:0000259" key="6">
    <source>
        <dbReference type="PROSITE" id="PS50119"/>
    </source>
</evidence>
<protein>
    <recommendedName>
        <fullName evidence="9">TRIM56</fullName>
    </recommendedName>
</protein>
<dbReference type="PROSITE" id="PS50089">
    <property type="entry name" value="ZF_RING_2"/>
    <property type="match status" value="1"/>
</dbReference>
<dbReference type="InterPro" id="IPR013083">
    <property type="entry name" value="Znf_RING/FYVE/PHD"/>
</dbReference>
<dbReference type="InterPro" id="IPR047153">
    <property type="entry name" value="TRIM45/56/19-like"/>
</dbReference>
<evidence type="ECO:0000313" key="7">
    <source>
        <dbReference type="EMBL" id="CAC5391470.1"/>
    </source>
</evidence>
<evidence type="ECO:0000313" key="8">
    <source>
        <dbReference type="Proteomes" id="UP000507470"/>
    </source>
</evidence>
<dbReference type="PROSITE" id="PS50119">
    <property type="entry name" value="ZF_BBOX"/>
    <property type="match status" value="1"/>
</dbReference>
<gene>
    <name evidence="7" type="ORF">MCOR_26480</name>
</gene>
<keyword evidence="1" id="KW-0479">Metal-binding</keyword>
<dbReference type="PROSITE" id="PS00518">
    <property type="entry name" value="ZF_RING_1"/>
    <property type="match status" value="1"/>
</dbReference>
<dbReference type="PANTHER" id="PTHR25462:SF296">
    <property type="entry name" value="MEIOTIC P26, ISOFORM F"/>
    <property type="match status" value="1"/>
</dbReference>
<dbReference type="InterPro" id="IPR017907">
    <property type="entry name" value="Znf_RING_CS"/>
</dbReference>
<dbReference type="Proteomes" id="UP000507470">
    <property type="component" value="Unassembled WGS sequence"/>
</dbReference>
<dbReference type="GO" id="GO:0008270">
    <property type="term" value="F:zinc ion binding"/>
    <property type="evidence" value="ECO:0007669"/>
    <property type="project" value="UniProtKB-KW"/>
</dbReference>
<dbReference type="AlphaFoldDB" id="A0A6J8C901"/>
<keyword evidence="8" id="KW-1185">Reference proteome</keyword>
<evidence type="ECO:0000256" key="1">
    <source>
        <dbReference type="ARBA" id="ARBA00022723"/>
    </source>
</evidence>
<dbReference type="OrthoDB" id="10066958at2759"/>
<dbReference type="Pfam" id="PF00097">
    <property type="entry name" value="zf-C3HC4"/>
    <property type="match status" value="1"/>
</dbReference>
<organism evidence="7 8">
    <name type="scientific">Mytilus coruscus</name>
    <name type="common">Sea mussel</name>
    <dbReference type="NCBI Taxonomy" id="42192"/>
    <lineage>
        <taxon>Eukaryota</taxon>
        <taxon>Metazoa</taxon>
        <taxon>Spiralia</taxon>
        <taxon>Lophotrochozoa</taxon>
        <taxon>Mollusca</taxon>
        <taxon>Bivalvia</taxon>
        <taxon>Autobranchia</taxon>
        <taxon>Pteriomorphia</taxon>
        <taxon>Mytilida</taxon>
        <taxon>Mytiloidea</taxon>
        <taxon>Mytilidae</taxon>
        <taxon>Mytilinae</taxon>
        <taxon>Mytilus</taxon>
    </lineage>
</organism>
<evidence type="ECO:0000256" key="3">
    <source>
        <dbReference type="ARBA" id="ARBA00022833"/>
    </source>
</evidence>
<dbReference type="InterPro" id="IPR000315">
    <property type="entry name" value="Znf_B-box"/>
</dbReference>
<evidence type="ECO:0000259" key="5">
    <source>
        <dbReference type="PROSITE" id="PS50089"/>
    </source>
</evidence>
<name>A0A6J8C901_MYTCO</name>
<feature type="domain" description="RING-type" evidence="5">
    <location>
        <begin position="17"/>
        <end position="65"/>
    </location>
</feature>
<dbReference type="SMART" id="SM00336">
    <property type="entry name" value="BBOX"/>
    <property type="match status" value="2"/>
</dbReference>
<dbReference type="Gene3D" id="3.30.160.60">
    <property type="entry name" value="Classic Zinc Finger"/>
    <property type="match status" value="1"/>
</dbReference>
<feature type="domain" description="B box-type" evidence="6">
    <location>
        <begin position="101"/>
        <end position="148"/>
    </location>
</feature>
<keyword evidence="2 4" id="KW-0863">Zinc-finger</keyword>
<evidence type="ECO:0008006" key="9">
    <source>
        <dbReference type="Google" id="ProtNLM"/>
    </source>
</evidence>
<dbReference type="Gene3D" id="3.30.40.10">
    <property type="entry name" value="Zinc/RING finger domain, C3HC4 (zinc finger)"/>
    <property type="match status" value="1"/>
</dbReference>
<dbReference type="EMBL" id="CACVKT020004772">
    <property type="protein sequence ID" value="CAC5391470.1"/>
    <property type="molecule type" value="Genomic_DNA"/>
</dbReference>
<dbReference type="CDD" id="cd19757">
    <property type="entry name" value="Bbox1"/>
    <property type="match status" value="1"/>
</dbReference>
<dbReference type="InterPro" id="IPR001841">
    <property type="entry name" value="Znf_RING"/>
</dbReference>
<dbReference type="InterPro" id="IPR018957">
    <property type="entry name" value="Znf_C3HC4_RING-type"/>
</dbReference>
<proteinExistence type="predicted"/>
<dbReference type="Pfam" id="PF00643">
    <property type="entry name" value="zf-B_box"/>
    <property type="match status" value="1"/>
</dbReference>
<reference evidence="7 8" key="1">
    <citation type="submission" date="2020-06" db="EMBL/GenBank/DDBJ databases">
        <authorList>
            <person name="Li R."/>
            <person name="Bekaert M."/>
        </authorList>
    </citation>
    <scope>NUCLEOTIDE SEQUENCE [LARGE SCALE GENOMIC DNA]</scope>
    <source>
        <strain evidence="8">wild</strain>
    </source>
</reference>
<dbReference type="SUPFAM" id="SSF57845">
    <property type="entry name" value="B-box zinc-binding domain"/>
    <property type="match status" value="1"/>
</dbReference>
<dbReference type="SMART" id="SM00184">
    <property type="entry name" value="RING"/>
    <property type="match status" value="1"/>
</dbReference>
<dbReference type="PANTHER" id="PTHR25462">
    <property type="entry name" value="BONUS, ISOFORM C-RELATED"/>
    <property type="match status" value="1"/>
</dbReference>
<keyword evidence="3" id="KW-0862">Zinc</keyword>